<evidence type="ECO:0000313" key="5">
    <source>
        <dbReference type="Proteomes" id="UP000667650"/>
    </source>
</evidence>
<keyword evidence="5" id="KW-1185">Reference proteome</keyword>
<evidence type="ECO:0000259" key="2">
    <source>
        <dbReference type="PROSITE" id="PS50110"/>
    </source>
</evidence>
<dbReference type="SUPFAM" id="SSF52172">
    <property type="entry name" value="CheY-like"/>
    <property type="match status" value="1"/>
</dbReference>
<evidence type="ECO:0000256" key="1">
    <source>
        <dbReference type="PROSITE-ProRule" id="PRU00169"/>
    </source>
</evidence>
<evidence type="ECO:0000313" key="4">
    <source>
        <dbReference type="EMBL" id="NAY92700.1"/>
    </source>
</evidence>
<feature type="domain" description="HTH LytTR-type" evidence="3">
    <location>
        <begin position="129"/>
        <end position="200"/>
    </location>
</feature>
<dbReference type="InterPro" id="IPR011006">
    <property type="entry name" value="CheY-like_superfamily"/>
</dbReference>
<feature type="domain" description="Response regulatory" evidence="2">
    <location>
        <begin position="4"/>
        <end position="115"/>
    </location>
</feature>
<dbReference type="AlphaFoldDB" id="A0A964TD59"/>
<name>A0A964TD59_9FLAO</name>
<dbReference type="Pfam" id="PF04397">
    <property type="entry name" value="LytTR"/>
    <property type="match status" value="1"/>
</dbReference>
<protein>
    <submittedName>
        <fullName evidence="4">Response regulator</fullName>
    </submittedName>
</protein>
<dbReference type="Gene3D" id="2.40.50.1020">
    <property type="entry name" value="LytTr DNA-binding domain"/>
    <property type="match status" value="1"/>
</dbReference>
<dbReference type="PANTHER" id="PTHR37299:SF1">
    <property type="entry name" value="STAGE 0 SPORULATION PROTEIN A HOMOLOG"/>
    <property type="match status" value="1"/>
</dbReference>
<sequence length="234" mass="26867">MKLKCLIVDDENLARKGLEDFVSQTPFLELKGSMASALDAMEFLKSNTVDLMFLDIQMPNMTGLELMKALHAPPRVIFTTAYREFALEGFDLNAVDFLLKPFSYNRFLKAVDKTISLNKTDLVEGSDYIFIKSDGILVRISIDDITFVETAKDYIFIHTVTDKYLTLVSMRHIENQLPKAKFMRVHRSFLVGIKHVKKIEGSLLYVANHKIQISKTLRNQVYDRIVGDNYIGRF</sequence>
<dbReference type="GO" id="GO:0003677">
    <property type="term" value="F:DNA binding"/>
    <property type="evidence" value="ECO:0007669"/>
    <property type="project" value="InterPro"/>
</dbReference>
<reference evidence="4" key="1">
    <citation type="submission" date="2020-01" db="EMBL/GenBank/DDBJ databases">
        <title>Muricauda ochracea sp. nov., isolated from a tidal flat of Garorim bay in Korea.</title>
        <authorList>
            <person name="Kim D."/>
            <person name="Yoo Y."/>
            <person name="Kim J.-J."/>
        </authorList>
    </citation>
    <scope>NUCLEOTIDE SEQUENCE</scope>
    <source>
        <strain evidence="4">JGD-17</strain>
    </source>
</reference>
<accession>A0A964TD59</accession>
<dbReference type="PROSITE" id="PS50930">
    <property type="entry name" value="HTH_LYTTR"/>
    <property type="match status" value="1"/>
</dbReference>
<dbReference type="InterPro" id="IPR001789">
    <property type="entry name" value="Sig_transdc_resp-reg_receiver"/>
</dbReference>
<dbReference type="PANTHER" id="PTHR37299">
    <property type="entry name" value="TRANSCRIPTIONAL REGULATOR-RELATED"/>
    <property type="match status" value="1"/>
</dbReference>
<keyword evidence="1" id="KW-0597">Phosphoprotein</keyword>
<dbReference type="Proteomes" id="UP000667650">
    <property type="component" value="Unassembled WGS sequence"/>
</dbReference>
<dbReference type="Pfam" id="PF00072">
    <property type="entry name" value="Response_reg"/>
    <property type="match status" value="1"/>
</dbReference>
<organism evidence="4 5">
    <name type="scientific">Flagellimonas ochracea</name>
    <dbReference type="NCBI Taxonomy" id="2696472"/>
    <lineage>
        <taxon>Bacteria</taxon>
        <taxon>Pseudomonadati</taxon>
        <taxon>Bacteroidota</taxon>
        <taxon>Flavobacteriia</taxon>
        <taxon>Flavobacteriales</taxon>
        <taxon>Flavobacteriaceae</taxon>
        <taxon>Flagellimonas</taxon>
    </lineage>
</organism>
<dbReference type="PROSITE" id="PS50110">
    <property type="entry name" value="RESPONSE_REGULATORY"/>
    <property type="match status" value="1"/>
</dbReference>
<comment type="caution">
    <text evidence="4">The sequence shown here is derived from an EMBL/GenBank/DDBJ whole genome shotgun (WGS) entry which is preliminary data.</text>
</comment>
<dbReference type="InterPro" id="IPR046947">
    <property type="entry name" value="LytR-like"/>
</dbReference>
<evidence type="ECO:0000259" key="3">
    <source>
        <dbReference type="PROSITE" id="PS50930"/>
    </source>
</evidence>
<gene>
    <name evidence="4" type="ORF">GTQ34_12310</name>
</gene>
<feature type="modified residue" description="4-aspartylphosphate" evidence="1">
    <location>
        <position position="55"/>
    </location>
</feature>
<dbReference type="SMART" id="SM00448">
    <property type="entry name" value="REC"/>
    <property type="match status" value="1"/>
</dbReference>
<dbReference type="EMBL" id="JAAABI010000004">
    <property type="protein sequence ID" value="NAY92700.1"/>
    <property type="molecule type" value="Genomic_DNA"/>
</dbReference>
<proteinExistence type="predicted"/>
<dbReference type="Gene3D" id="3.40.50.2300">
    <property type="match status" value="1"/>
</dbReference>
<dbReference type="SMART" id="SM00850">
    <property type="entry name" value="LytTR"/>
    <property type="match status" value="1"/>
</dbReference>
<dbReference type="RefSeq" id="WP_166524116.1">
    <property type="nucleotide sequence ID" value="NZ_JAAABI010000004.1"/>
</dbReference>
<dbReference type="GO" id="GO:0000156">
    <property type="term" value="F:phosphorelay response regulator activity"/>
    <property type="evidence" value="ECO:0007669"/>
    <property type="project" value="InterPro"/>
</dbReference>
<dbReference type="InterPro" id="IPR007492">
    <property type="entry name" value="LytTR_DNA-bd_dom"/>
</dbReference>